<protein>
    <recommendedName>
        <fullName evidence="3">DZIP3-like HEPN domain-containing protein</fullName>
    </recommendedName>
</protein>
<gene>
    <name evidence="1" type="ORF">MAR_003100</name>
</gene>
<reference evidence="1" key="1">
    <citation type="submission" date="2022-11" db="EMBL/GenBank/DDBJ databases">
        <title>Centuries of genome instability and evolution in soft-shell clam transmissible cancer (bioRxiv).</title>
        <authorList>
            <person name="Hart S.F.M."/>
            <person name="Yonemitsu M.A."/>
            <person name="Giersch R.M."/>
            <person name="Beal B.F."/>
            <person name="Arriagada G."/>
            <person name="Davis B.W."/>
            <person name="Ostrander E.A."/>
            <person name="Goff S.P."/>
            <person name="Metzger M.J."/>
        </authorList>
    </citation>
    <scope>NUCLEOTIDE SEQUENCE</scope>
    <source>
        <strain evidence="1">MELC-2E11</strain>
        <tissue evidence="1">Siphon/mantle</tissue>
    </source>
</reference>
<sequence length="296" mass="34850">MATASFASVACCKEEENFTRMQMTIKKVCHKVLREYLVKKVYNIAPSVSIDHFLATNRTCLTRGRYGRLYEKRYFPLDANNQPIPTNLQDWDIQMLSFTLNNCCNLSQAETDDIDFIKDKRNYLCHLGKPEVADHLYTAFRSALVGTFKRMFSFLGNSKFEEEIKEDLETVDNRLPEHLVDFYKASHRENVETLEKFDIVQQELNNIRSEISVGKIIAKNCRNKQEEEKTRKKPTKILLTPDELFHSFGFEAEAAYVKLVDKGEQKDWFYFENIKIQRHRECYSLRGRLFRNSKSF</sequence>
<proteinExistence type="predicted"/>
<dbReference type="EMBL" id="CP111027">
    <property type="protein sequence ID" value="WAR29532.1"/>
    <property type="molecule type" value="Genomic_DNA"/>
</dbReference>
<organism evidence="1 2">
    <name type="scientific">Mya arenaria</name>
    <name type="common">Soft-shell clam</name>
    <dbReference type="NCBI Taxonomy" id="6604"/>
    <lineage>
        <taxon>Eukaryota</taxon>
        <taxon>Metazoa</taxon>
        <taxon>Spiralia</taxon>
        <taxon>Lophotrochozoa</taxon>
        <taxon>Mollusca</taxon>
        <taxon>Bivalvia</taxon>
        <taxon>Autobranchia</taxon>
        <taxon>Heteroconchia</taxon>
        <taxon>Euheterodonta</taxon>
        <taxon>Imparidentia</taxon>
        <taxon>Neoheterodontei</taxon>
        <taxon>Myida</taxon>
        <taxon>Myoidea</taxon>
        <taxon>Myidae</taxon>
        <taxon>Mya</taxon>
    </lineage>
</organism>
<accession>A0ABY7G861</accession>
<evidence type="ECO:0000313" key="2">
    <source>
        <dbReference type="Proteomes" id="UP001164746"/>
    </source>
</evidence>
<name>A0ABY7G861_MYAAR</name>
<keyword evidence="2" id="KW-1185">Reference proteome</keyword>
<evidence type="ECO:0008006" key="3">
    <source>
        <dbReference type="Google" id="ProtNLM"/>
    </source>
</evidence>
<dbReference type="Proteomes" id="UP001164746">
    <property type="component" value="Chromosome 16"/>
</dbReference>
<evidence type="ECO:0000313" key="1">
    <source>
        <dbReference type="EMBL" id="WAR29532.1"/>
    </source>
</evidence>